<dbReference type="AlphaFoldDB" id="A0ABD3G8X3"/>
<evidence type="ECO:0000313" key="5">
    <source>
        <dbReference type="EMBL" id="KAL3675072.1"/>
    </source>
</evidence>
<dbReference type="Gene3D" id="1.50.10.130">
    <property type="entry name" value="Terpene synthase, N-terminal domain"/>
    <property type="match status" value="1"/>
</dbReference>
<accession>A0ABD3G8X3</accession>
<reference evidence="5 6" key="1">
    <citation type="submission" date="2024-09" db="EMBL/GenBank/DDBJ databases">
        <title>Chromosome-scale assembly of Riccia sorocarpa.</title>
        <authorList>
            <person name="Paukszto L."/>
        </authorList>
    </citation>
    <scope>NUCLEOTIDE SEQUENCE [LARGE SCALE GENOMIC DNA]</scope>
    <source>
        <strain evidence="5">LP-2024</strain>
        <tissue evidence="5">Aerial parts of the thallus</tissue>
    </source>
</reference>
<dbReference type="InterPro" id="IPR001906">
    <property type="entry name" value="Terpene_synth_N"/>
</dbReference>
<dbReference type="Gene3D" id="1.50.10.160">
    <property type="match status" value="1"/>
</dbReference>
<dbReference type="PANTHER" id="PTHR31739">
    <property type="entry name" value="ENT-COPALYL DIPHOSPHATE SYNTHASE, CHLOROPLASTIC"/>
    <property type="match status" value="1"/>
</dbReference>
<dbReference type="SUPFAM" id="SSF48239">
    <property type="entry name" value="Terpenoid cyclases/Protein prenyltransferases"/>
    <property type="match status" value="2"/>
</dbReference>
<dbReference type="GO" id="GO:0046872">
    <property type="term" value="F:metal ion binding"/>
    <property type="evidence" value="ECO:0007669"/>
    <property type="project" value="UniProtKB-KW"/>
</dbReference>
<sequence>MTDAIPTLSVRESALQGQGGFAEWITRRAWFEHSAASEGGPSCGLLLGVLYRNMSEEGSNIERKTLGKSVQMSQAKAEVELEEEAVLVAFRDVFKVDHFTASSYDTAWVAMIPNDNNDGPLYSESLHWLSCNQHQDGSWAGESTVCLFDSVLSTLACVVALRTWNTCSSCIRKGEKFLEEVLSEMEEDDLKMISPGVFHALAELLEEALRLGISLPYSSSVIKHFRINHGLLIDSLRGYTDVIKLCPKRLLSFPEGLRSVIPWSKCAEIQSAEGDLFLSPAATACLVIETGDINALGYLKRLLKQFGSAVPSMYPKQPHQLLSLVNHLEGLNVDRFFHKDIHELLRTLSRAWKDEFDDQIEDAKSITESMKSKIIIFRALREHGFTVLSEKLAFARFFSGGTEMLEADSMLNMYRASELKFPGEKVLEYAKNRSASCLTALVRDAPEQVHSNLIEETKDALDFPSFLKNQPVESMSYIDRFQFTDHKQETYAEGSFSRITHAGNPRLLAFAKKYFNKCQAVYQEELQNLARWEEEHKLNEVPFIRHPLYPAYFTAVDLAAPEFCLARQCWTMNSVLTTAVDDLFDRASNPSDLSELRLFLQCVRRWDLSEVEHCDESLKIIARCLLSSVDYLSGAVVKVQGRDLGLFFRRMWVESVMAMMTEAEWAVSGYKPTLDEYIETGYLSLILGPIVPLSVFFLGEIINDEVLESQEYWDLFRTVSTFGRLINDSRTHERDTKAGHVSFVSLYVRHHPELTVEQSKAIVNDMVEQYASEALSKLLNSNYACPAVRSGWLSMMRALYMMYYRNVDGYSITPKDLKTKMKRFFFQPYPADEV</sequence>
<dbReference type="GO" id="GO:0016829">
    <property type="term" value="F:lyase activity"/>
    <property type="evidence" value="ECO:0007669"/>
    <property type="project" value="UniProtKB-ARBA"/>
</dbReference>
<dbReference type="EMBL" id="JBJQOH010000008">
    <property type="protein sequence ID" value="KAL3675072.1"/>
    <property type="molecule type" value="Genomic_DNA"/>
</dbReference>
<organism evidence="5 6">
    <name type="scientific">Riccia sorocarpa</name>
    <dbReference type="NCBI Taxonomy" id="122646"/>
    <lineage>
        <taxon>Eukaryota</taxon>
        <taxon>Viridiplantae</taxon>
        <taxon>Streptophyta</taxon>
        <taxon>Embryophyta</taxon>
        <taxon>Marchantiophyta</taxon>
        <taxon>Marchantiopsida</taxon>
        <taxon>Marchantiidae</taxon>
        <taxon>Marchantiales</taxon>
        <taxon>Ricciaceae</taxon>
        <taxon>Riccia</taxon>
    </lineage>
</organism>
<dbReference type="Pfam" id="PF01397">
    <property type="entry name" value="Terpene_synth"/>
    <property type="match status" value="1"/>
</dbReference>
<evidence type="ECO:0000313" key="6">
    <source>
        <dbReference type="Proteomes" id="UP001633002"/>
    </source>
</evidence>
<keyword evidence="2" id="KW-0479">Metal-binding</keyword>
<keyword evidence="6" id="KW-1185">Reference proteome</keyword>
<evidence type="ECO:0000259" key="3">
    <source>
        <dbReference type="Pfam" id="PF01397"/>
    </source>
</evidence>
<dbReference type="PANTHER" id="PTHR31739:SF25">
    <property type="entry name" value="(E,E)-GERANYLLINALOOL SYNTHASE"/>
    <property type="match status" value="1"/>
</dbReference>
<dbReference type="InterPro" id="IPR008949">
    <property type="entry name" value="Isoprenoid_synthase_dom_sf"/>
</dbReference>
<gene>
    <name evidence="5" type="ORF">R1sor_025020</name>
</gene>
<dbReference type="InterPro" id="IPR036965">
    <property type="entry name" value="Terpene_synth_N_sf"/>
</dbReference>
<feature type="domain" description="Terpene synthase metal-binding" evidence="4">
    <location>
        <begin position="537"/>
        <end position="770"/>
    </location>
</feature>
<dbReference type="SUPFAM" id="SSF48576">
    <property type="entry name" value="Terpenoid synthases"/>
    <property type="match status" value="1"/>
</dbReference>
<dbReference type="Gene3D" id="1.10.600.10">
    <property type="entry name" value="Farnesyl Diphosphate Synthase"/>
    <property type="match status" value="1"/>
</dbReference>
<protein>
    <submittedName>
        <fullName evidence="5">Uncharacterized protein</fullName>
    </submittedName>
</protein>
<dbReference type="Pfam" id="PF03936">
    <property type="entry name" value="Terpene_synth_C"/>
    <property type="match status" value="1"/>
</dbReference>
<comment type="caution">
    <text evidence="5">The sequence shown here is derived from an EMBL/GenBank/DDBJ whole genome shotgun (WGS) entry which is preliminary data.</text>
</comment>
<dbReference type="Proteomes" id="UP001633002">
    <property type="component" value="Unassembled WGS sequence"/>
</dbReference>
<feature type="domain" description="Terpene synthase N-terminal" evidence="3">
    <location>
        <begin position="263"/>
        <end position="461"/>
    </location>
</feature>
<dbReference type="InterPro" id="IPR005630">
    <property type="entry name" value="Terpene_synthase_metal-bd"/>
</dbReference>
<name>A0ABD3G8X3_9MARC</name>
<comment type="cofactor">
    <cofactor evidence="1">
        <name>Mg(2+)</name>
        <dbReference type="ChEBI" id="CHEBI:18420"/>
    </cofactor>
</comment>
<dbReference type="GO" id="GO:0008299">
    <property type="term" value="P:isoprenoid biosynthetic process"/>
    <property type="evidence" value="ECO:0007669"/>
    <property type="project" value="UniProtKB-ARBA"/>
</dbReference>
<dbReference type="InterPro" id="IPR008930">
    <property type="entry name" value="Terpenoid_cyclase/PrenylTrfase"/>
</dbReference>
<proteinExistence type="predicted"/>
<evidence type="ECO:0000256" key="1">
    <source>
        <dbReference type="ARBA" id="ARBA00001946"/>
    </source>
</evidence>
<evidence type="ECO:0000256" key="2">
    <source>
        <dbReference type="ARBA" id="ARBA00022723"/>
    </source>
</evidence>
<evidence type="ECO:0000259" key="4">
    <source>
        <dbReference type="Pfam" id="PF03936"/>
    </source>
</evidence>
<dbReference type="InterPro" id="IPR050148">
    <property type="entry name" value="Terpene_synthase-like"/>
</dbReference>
<dbReference type="SFLD" id="SFLDG01014">
    <property type="entry name" value="Terpene_Cyclase_Like_1_N-term"/>
    <property type="match status" value="1"/>
</dbReference>